<evidence type="ECO:0000256" key="5">
    <source>
        <dbReference type="ARBA" id="ARBA00022801"/>
    </source>
</evidence>
<dbReference type="InterPro" id="IPR000629">
    <property type="entry name" value="RNA-helicase_DEAD-box_CS"/>
</dbReference>
<keyword evidence="15" id="KW-1185">Reference proteome</keyword>
<evidence type="ECO:0000256" key="2">
    <source>
        <dbReference type="ARBA" id="ARBA00022517"/>
    </source>
</evidence>
<feature type="region of interest" description="Disordered" evidence="11">
    <location>
        <begin position="364"/>
        <end position="396"/>
    </location>
</feature>
<dbReference type="SUPFAM" id="SSF52540">
    <property type="entry name" value="P-loop containing nucleoside triphosphate hydrolases"/>
    <property type="match status" value="1"/>
</dbReference>
<comment type="catalytic activity">
    <reaction evidence="10">
        <text>ATP + H2O = ADP + phosphate + H(+)</text>
        <dbReference type="Rhea" id="RHEA:13065"/>
        <dbReference type="ChEBI" id="CHEBI:15377"/>
        <dbReference type="ChEBI" id="CHEBI:15378"/>
        <dbReference type="ChEBI" id="CHEBI:30616"/>
        <dbReference type="ChEBI" id="CHEBI:43474"/>
        <dbReference type="ChEBI" id="CHEBI:456216"/>
        <dbReference type="EC" id="3.6.4.13"/>
    </reaction>
</comment>
<keyword evidence="4 9" id="KW-0547">Nucleotide-binding</keyword>
<dbReference type="GO" id="GO:0003724">
    <property type="term" value="F:RNA helicase activity"/>
    <property type="evidence" value="ECO:0007669"/>
    <property type="project" value="UniProtKB-EC"/>
</dbReference>
<dbReference type="Pfam" id="PF13959">
    <property type="entry name" value="CTE_SPB4"/>
    <property type="match status" value="1"/>
</dbReference>
<dbReference type="SMART" id="SM01178">
    <property type="entry name" value="DUF4217"/>
    <property type="match status" value="1"/>
</dbReference>
<keyword evidence="2" id="KW-0690">Ribosome biogenesis</keyword>
<dbReference type="EMBL" id="MCOG01000036">
    <property type="protein sequence ID" value="ORY72989.1"/>
    <property type="molecule type" value="Genomic_DNA"/>
</dbReference>
<dbReference type="AlphaFoldDB" id="A0A1Y2ENA9"/>
<dbReference type="Pfam" id="PF00271">
    <property type="entry name" value="Helicase_C"/>
    <property type="match status" value="1"/>
</dbReference>
<evidence type="ECO:0000256" key="11">
    <source>
        <dbReference type="SAM" id="MobiDB-lite"/>
    </source>
</evidence>
<dbReference type="PROSITE" id="PS51192">
    <property type="entry name" value="HELICASE_ATP_BIND_1"/>
    <property type="match status" value="1"/>
</dbReference>
<dbReference type="InterPro" id="IPR027417">
    <property type="entry name" value="P-loop_NTPase"/>
</dbReference>
<dbReference type="PANTHER" id="PTHR24031">
    <property type="entry name" value="RNA HELICASE"/>
    <property type="match status" value="1"/>
</dbReference>
<evidence type="ECO:0000256" key="10">
    <source>
        <dbReference type="RuleBase" id="RU365068"/>
    </source>
</evidence>
<dbReference type="GO" id="GO:0003723">
    <property type="term" value="F:RNA binding"/>
    <property type="evidence" value="ECO:0007669"/>
    <property type="project" value="UniProtKB-UniRule"/>
</dbReference>
<evidence type="ECO:0000256" key="6">
    <source>
        <dbReference type="ARBA" id="ARBA00022806"/>
    </source>
</evidence>
<dbReference type="Proteomes" id="UP000193920">
    <property type="component" value="Unassembled WGS sequence"/>
</dbReference>
<dbReference type="OrthoDB" id="422663at2759"/>
<dbReference type="GO" id="GO:0005524">
    <property type="term" value="F:ATP binding"/>
    <property type="evidence" value="ECO:0007669"/>
    <property type="project" value="UniProtKB-UniRule"/>
</dbReference>
<keyword evidence="6 9" id="KW-0347">Helicase</keyword>
<feature type="domain" description="Helicase ATP-binding" evidence="12">
    <location>
        <begin position="41"/>
        <end position="266"/>
    </location>
</feature>
<comment type="similarity">
    <text evidence="9">Belongs to the DEAD box helicase family.</text>
</comment>
<proteinExistence type="inferred from homology"/>
<feature type="compositionally biased region" description="Basic and acidic residues" evidence="11">
    <location>
        <begin position="381"/>
        <end position="396"/>
    </location>
</feature>
<feature type="non-terminal residue" evidence="14">
    <location>
        <position position="1"/>
    </location>
</feature>
<dbReference type="GO" id="GO:0000464">
    <property type="term" value="P:endonucleolytic cleavage in ITS1 upstream of 5.8S rRNA from tricistronic rRNA transcript (SSU-rRNA, 5.8S rRNA, LSU-rRNA)"/>
    <property type="evidence" value="ECO:0007669"/>
    <property type="project" value="EnsemblFungi"/>
</dbReference>
<evidence type="ECO:0000259" key="12">
    <source>
        <dbReference type="PROSITE" id="PS51192"/>
    </source>
</evidence>
<name>A0A1Y2ENA9_9FUNG</name>
<dbReference type="Gene3D" id="3.40.50.300">
    <property type="entry name" value="P-loop containing nucleotide triphosphate hydrolases"/>
    <property type="match status" value="2"/>
</dbReference>
<dbReference type="GO" id="GO:0005730">
    <property type="term" value="C:nucleolus"/>
    <property type="evidence" value="ECO:0007669"/>
    <property type="project" value="UniProtKB-SubCell"/>
</dbReference>
<evidence type="ECO:0000256" key="4">
    <source>
        <dbReference type="ARBA" id="ARBA00022741"/>
    </source>
</evidence>
<dbReference type="SMART" id="SM00487">
    <property type="entry name" value="DEXDc"/>
    <property type="match status" value="1"/>
</dbReference>
<keyword evidence="8 10" id="KW-0694">RNA-binding</keyword>
<evidence type="ECO:0000256" key="9">
    <source>
        <dbReference type="RuleBase" id="RU000492"/>
    </source>
</evidence>
<dbReference type="InterPro" id="IPR011545">
    <property type="entry name" value="DEAD/DEAH_box_helicase_dom"/>
</dbReference>
<dbReference type="PROSITE" id="PS51194">
    <property type="entry name" value="HELICASE_CTER"/>
    <property type="match status" value="1"/>
</dbReference>
<feature type="non-terminal residue" evidence="14">
    <location>
        <position position="598"/>
    </location>
</feature>
<feature type="compositionally biased region" description="Acidic residues" evidence="11">
    <location>
        <begin position="270"/>
        <end position="283"/>
    </location>
</feature>
<evidence type="ECO:0000256" key="3">
    <source>
        <dbReference type="ARBA" id="ARBA00022552"/>
    </source>
</evidence>
<dbReference type="PROSITE" id="PS00039">
    <property type="entry name" value="DEAD_ATP_HELICASE"/>
    <property type="match status" value="1"/>
</dbReference>
<dbReference type="STRING" id="1754190.A0A1Y2ENA9"/>
<sequence length="598" mass="67713">FKDTGLDPVLCYHLKHKLSLEKPTNIQAKSIPYLLNQTKREKGSPVDGDVIIQAQTGSGKTLTFLLPIISRLLSIDDDSVDRSIGTLAIILVPTRELAKQIQQVMENLVRLSGTIKNMEEDDEDENEGEDSDRQIKYKHWITPGIIAGGDKKKSEKARLRKGVNILVSTPGRLLDHLQNTNSFDISQLRWVVLDEADRLLELGFEETIKSIIQLIQEKAIYATRRKLPPKIVSVLPKRVQFILCSATIAEEVKKLAEYSLYNPKLIKDDSNEEENGEGVDGEENSNGMTVSVPTQLKQSYVVTPAKLRLVTLVTKLQSIIAKAPNKKAKVIVFMSCSDTVEFHHRLFGEYNEKATVLDDEIRAEEKKKQQQKNKGNNNSSSKKEEEKQNNDPSKKEKTQTYIIGELFKNTPIYKLYGNLPQAERTRIFMEYSKADNGILLCTDVAARGLDLPDVNQIIQYDPPCDFKDYIHRIGRTARIGRQGNALLFLLPSEIEYLDIMKSQGLDVEEVRVEDSIKEGLLPREQKDWDYAATNIQMKLERFVLSSPDLVLAAKKAFTSFVRAYATHSSTEKHIFHIKKLHLGHLAKCFALREAPSNI</sequence>
<feature type="domain" description="Helicase C-terminal" evidence="13">
    <location>
        <begin position="356"/>
        <end position="520"/>
    </location>
</feature>
<dbReference type="InterPro" id="IPR001650">
    <property type="entry name" value="Helicase_C-like"/>
</dbReference>
<protein>
    <recommendedName>
        <fullName evidence="10">ATP-dependent RNA helicase</fullName>
        <ecNumber evidence="10">3.6.4.13</ecNumber>
    </recommendedName>
</protein>
<feature type="region of interest" description="Disordered" evidence="11">
    <location>
        <begin position="269"/>
        <end position="289"/>
    </location>
</feature>
<dbReference type="InterPro" id="IPR025313">
    <property type="entry name" value="SPB4-like_CTE"/>
</dbReference>
<keyword evidence="3" id="KW-0698">rRNA processing</keyword>
<evidence type="ECO:0000313" key="15">
    <source>
        <dbReference type="Proteomes" id="UP000193920"/>
    </source>
</evidence>
<comment type="function">
    <text evidence="10">RNA helicase.</text>
</comment>
<keyword evidence="7 9" id="KW-0067">ATP-binding</keyword>
<comment type="caution">
    <text evidence="14">The sequence shown here is derived from an EMBL/GenBank/DDBJ whole genome shotgun (WGS) entry which is preliminary data.</text>
</comment>
<evidence type="ECO:0000313" key="14">
    <source>
        <dbReference type="EMBL" id="ORY72989.1"/>
    </source>
</evidence>
<dbReference type="GO" id="GO:0016887">
    <property type="term" value="F:ATP hydrolysis activity"/>
    <property type="evidence" value="ECO:0007669"/>
    <property type="project" value="RHEA"/>
</dbReference>
<gene>
    <name evidence="14" type="ORF">LY90DRAFT_358580</name>
</gene>
<dbReference type="SMART" id="SM00490">
    <property type="entry name" value="HELICc"/>
    <property type="match status" value="1"/>
</dbReference>
<dbReference type="InterPro" id="IPR014001">
    <property type="entry name" value="Helicase_ATP-bd"/>
</dbReference>
<evidence type="ECO:0000259" key="13">
    <source>
        <dbReference type="PROSITE" id="PS51194"/>
    </source>
</evidence>
<evidence type="ECO:0000256" key="7">
    <source>
        <dbReference type="ARBA" id="ARBA00022840"/>
    </source>
</evidence>
<comment type="subcellular location">
    <subcellularLocation>
        <location evidence="1">Nucleus</location>
        <location evidence="1">Nucleolus</location>
    </subcellularLocation>
</comment>
<comment type="domain">
    <text evidence="10">The Q motif is unique to and characteristic of the DEAD box family of RNA helicases and controls ATP binding and hydrolysis.</text>
</comment>
<dbReference type="Pfam" id="PF00270">
    <property type="entry name" value="DEAD"/>
    <property type="match status" value="1"/>
</dbReference>
<accession>A0A1Y2ENA9</accession>
<organism evidence="14 15">
    <name type="scientific">Neocallimastix californiae</name>
    <dbReference type="NCBI Taxonomy" id="1754190"/>
    <lineage>
        <taxon>Eukaryota</taxon>
        <taxon>Fungi</taxon>
        <taxon>Fungi incertae sedis</taxon>
        <taxon>Chytridiomycota</taxon>
        <taxon>Chytridiomycota incertae sedis</taxon>
        <taxon>Neocallimastigomycetes</taxon>
        <taxon>Neocallimastigales</taxon>
        <taxon>Neocallimastigaceae</taxon>
        <taxon>Neocallimastix</taxon>
    </lineage>
</organism>
<dbReference type="EC" id="3.6.4.13" evidence="10"/>
<evidence type="ECO:0000256" key="1">
    <source>
        <dbReference type="ARBA" id="ARBA00004604"/>
    </source>
</evidence>
<evidence type="ECO:0000256" key="8">
    <source>
        <dbReference type="ARBA" id="ARBA00022884"/>
    </source>
</evidence>
<reference evidence="14 15" key="1">
    <citation type="submission" date="2016-08" db="EMBL/GenBank/DDBJ databases">
        <title>A Parts List for Fungal Cellulosomes Revealed by Comparative Genomics.</title>
        <authorList>
            <consortium name="DOE Joint Genome Institute"/>
            <person name="Haitjema C.H."/>
            <person name="Gilmore S.P."/>
            <person name="Henske J.K."/>
            <person name="Solomon K.V."/>
            <person name="De Groot R."/>
            <person name="Kuo A."/>
            <person name="Mondo S.J."/>
            <person name="Salamov A.A."/>
            <person name="Labutti K."/>
            <person name="Zhao Z."/>
            <person name="Chiniquy J."/>
            <person name="Barry K."/>
            <person name="Brewer H.M."/>
            <person name="Purvine S.O."/>
            <person name="Wright A.T."/>
            <person name="Boxma B."/>
            <person name="Van Alen T."/>
            <person name="Hackstein J.H."/>
            <person name="Baker S.E."/>
            <person name="Grigoriev I.V."/>
            <person name="O'Malley M.A."/>
        </authorList>
    </citation>
    <scope>NUCLEOTIDE SEQUENCE [LARGE SCALE GENOMIC DNA]</scope>
    <source>
        <strain evidence="14 15">G1</strain>
    </source>
</reference>
<keyword evidence="5 9" id="KW-0378">Hydrolase</keyword>
<dbReference type="CDD" id="cd18787">
    <property type="entry name" value="SF2_C_DEAD"/>
    <property type="match status" value="1"/>
</dbReference>